<dbReference type="AlphaFoldDB" id="A0A024V7H2"/>
<evidence type="ECO:0000313" key="2">
    <source>
        <dbReference type="Proteomes" id="UP000030690"/>
    </source>
</evidence>
<accession>A0A024V7H2</accession>
<organism evidence="1 2">
    <name type="scientific">Plasmodium falciparum Vietnam Oak-Knoll</name>
    <name type="common">FVO</name>
    <dbReference type="NCBI Taxonomy" id="1036723"/>
    <lineage>
        <taxon>Eukaryota</taxon>
        <taxon>Sar</taxon>
        <taxon>Alveolata</taxon>
        <taxon>Apicomplexa</taxon>
        <taxon>Aconoidasida</taxon>
        <taxon>Haemosporida</taxon>
        <taxon>Plasmodiidae</taxon>
        <taxon>Plasmodium</taxon>
        <taxon>Plasmodium (Laverania)</taxon>
    </lineage>
</organism>
<dbReference type="Proteomes" id="UP000030690">
    <property type="component" value="Unassembled WGS sequence"/>
</dbReference>
<reference evidence="1 2" key="2">
    <citation type="submission" date="2013-02" db="EMBL/GenBank/DDBJ databases">
        <title>The Genome Sequence of Plasmodium falciparum Vietnam Oak-Knoll (FVO).</title>
        <authorList>
            <consortium name="The Broad Institute Genome Sequencing Platform"/>
            <consortium name="The Broad Institute Genome Sequencing Center for Infectious Disease"/>
            <person name="Neafsey D."/>
            <person name="Cheeseman I."/>
            <person name="Volkman S."/>
            <person name="Adams J."/>
            <person name="Walker B."/>
            <person name="Young S.K."/>
            <person name="Zeng Q."/>
            <person name="Gargeya S."/>
            <person name="Fitzgerald M."/>
            <person name="Haas B."/>
            <person name="Abouelleil A."/>
            <person name="Alvarado L."/>
            <person name="Arachchi H.M."/>
            <person name="Berlin A.M."/>
            <person name="Chapman S.B."/>
            <person name="Dewar J."/>
            <person name="Goldberg J."/>
            <person name="Griggs A."/>
            <person name="Gujja S."/>
            <person name="Hansen M."/>
            <person name="Howarth C."/>
            <person name="Imamovic A."/>
            <person name="Larimer J."/>
            <person name="McCowan C."/>
            <person name="Murphy C."/>
            <person name="Neiman D."/>
            <person name="Pearson M."/>
            <person name="Priest M."/>
            <person name="Roberts A."/>
            <person name="Saif S."/>
            <person name="Shea T."/>
            <person name="Sisk P."/>
            <person name="Sykes S."/>
            <person name="Wortman J."/>
            <person name="Nusbaum C."/>
            <person name="Birren B."/>
        </authorList>
    </citation>
    <scope>NUCLEOTIDE SEQUENCE [LARGE SCALE GENOMIC DNA]</scope>
    <source>
        <strain evidence="2">Vietnam Oak-Knoll (FVO)</strain>
    </source>
</reference>
<gene>
    <name evidence="1" type="ORF">PFFVO_02185</name>
</gene>
<sequence length="82" mass="8990">MSAHLKRKLLINVSCVNGIINPITDKIRKILNTGNVPARDGKTRLIQSANCTIPINIYLSSTLLVHISGQTTGNNNILRKIL</sequence>
<name>A0A024V7H2_PLAFA</name>
<evidence type="ECO:0000313" key="1">
    <source>
        <dbReference type="EMBL" id="ETW18978.1"/>
    </source>
</evidence>
<reference evidence="1 2" key="1">
    <citation type="submission" date="2013-02" db="EMBL/GenBank/DDBJ databases">
        <title>The Genome Annotation of Plasmodium falciparum Vietnam Oak-Knoll (FVO).</title>
        <authorList>
            <consortium name="The Broad Institute Genome Sequencing Platform"/>
            <consortium name="The Broad Institute Genome Sequencing Center for Infectious Disease"/>
            <person name="Neafsey D."/>
            <person name="Hoffman S."/>
            <person name="Volkman S."/>
            <person name="Rosenthal P."/>
            <person name="Walker B."/>
            <person name="Young S.K."/>
            <person name="Zeng Q."/>
            <person name="Gargeya S."/>
            <person name="Fitzgerald M."/>
            <person name="Haas B."/>
            <person name="Abouelleil A."/>
            <person name="Allen A.W."/>
            <person name="Alvarado L."/>
            <person name="Arachchi H.M."/>
            <person name="Berlin A.M."/>
            <person name="Chapman S.B."/>
            <person name="Gainer-Dewar J."/>
            <person name="Goldberg J."/>
            <person name="Griggs A."/>
            <person name="Gujja S."/>
            <person name="Hansen M."/>
            <person name="Howarth C."/>
            <person name="Imamovic A."/>
            <person name="Ireland A."/>
            <person name="Larimer J."/>
            <person name="McCowan C."/>
            <person name="Murphy C."/>
            <person name="Pearson M."/>
            <person name="Poon T.W."/>
            <person name="Priest M."/>
            <person name="Roberts A."/>
            <person name="Saif S."/>
            <person name="Shea T."/>
            <person name="Sisk P."/>
            <person name="Sykes S."/>
            <person name="Wortman J."/>
            <person name="Nusbaum C."/>
            <person name="Birren B."/>
        </authorList>
    </citation>
    <scope>NUCLEOTIDE SEQUENCE [LARGE SCALE GENOMIC DNA]</scope>
    <source>
        <strain evidence="2">Vietnam Oak-Knoll (FVO)</strain>
    </source>
</reference>
<protein>
    <submittedName>
        <fullName evidence="1">Uncharacterized protein</fullName>
    </submittedName>
</protein>
<dbReference type="EMBL" id="KI925075">
    <property type="protein sequence ID" value="ETW18978.1"/>
    <property type="molecule type" value="Genomic_DNA"/>
</dbReference>
<proteinExistence type="predicted"/>